<sequence>MLRKTHRSSTRTGLTIKLPTDLDGRGIDPRLSTYAVELHTKVLSRSGNSYTYFDHATSIRE</sequence>
<dbReference type="AlphaFoldDB" id="A0A844SL13"/>
<name>A0A844SL13_9BRAD</name>
<protein>
    <submittedName>
        <fullName evidence="1">Uncharacterized protein</fullName>
    </submittedName>
</protein>
<dbReference type="EMBL" id="WQNF01000003">
    <property type="protein sequence ID" value="MVT64624.1"/>
    <property type="molecule type" value="Genomic_DNA"/>
</dbReference>
<gene>
    <name evidence="1" type="ORF">GPL21_05780</name>
</gene>
<accession>A0A844SL13</accession>
<comment type="caution">
    <text evidence="1">The sequence shown here is derived from an EMBL/GenBank/DDBJ whole genome shotgun (WGS) entry which is preliminary data.</text>
</comment>
<organism evidence="1 2">
    <name type="scientific">Bradyrhizobium pachyrhizi</name>
    <dbReference type="NCBI Taxonomy" id="280333"/>
    <lineage>
        <taxon>Bacteria</taxon>
        <taxon>Pseudomonadati</taxon>
        <taxon>Pseudomonadota</taxon>
        <taxon>Alphaproteobacteria</taxon>
        <taxon>Hyphomicrobiales</taxon>
        <taxon>Nitrobacteraceae</taxon>
        <taxon>Bradyrhizobium</taxon>
    </lineage>
</organism>
<proteinExistence type="predicted"/>
<keyword evidence="2" id="KW-1185">Reference proteome</keyword>
<reference evidence="1 2" key="1">
    <citation type="submission" date="2019-12" db="EMBL/GenBank/DDBJ databases">
        <title>Draft genome sequences Bradyrhizobium cajani AMBPC1010, Bradyrhizobium pachyrhizi AMBPC1040 and Bradyrhizobium yuanmingense ALSPC3051, three plant growth promoting strains isolated from nodules of Cajanus cajan L. in Dominican Republic.</title>
        <authorList>
            <person name="Flores-Felix J.D."/>
            <person name="Araujo J."/>
            <person name="Diaz-Alcantara C."/>
            <person name="Gonzalez-Andres F."/>
            <person name="Velazquez E."/>
        </authorList>
    </citation>
    <scope>NUCLEOTIDE SEQUENCE [LARGE SCALE GENOMIC DNA]</scope>
    <source>
        <strain evidence="1 2">1040</strain>
    </source>
</reference>
<dbReference type="Proteomes" id="UP000436468">
    <property type="component" value="Unassembled WGS sequence"/>
</dbReference>
<evidence type="ECO:0000313" key="2">
    <source>
        <dbReference type="Proteomes" id="UP000436468"/>
    </source>
</evidence>
<evidence type="ECO:0000313" key="1">
    <source>
        <dbReference type="EMBL" id="MVT64624.1"/>
    </source>
</evidence>